<dbReference type="AlphaFoldDB" id="A0A0V0GEP1"/>
<dbReference type="EMBL" id="GEDG01041443">
    <property type="protein sequence ID" value="JAP06408.1"/>
    <property type="molecule type" value="Transcribed_RNA"/>
</dbReference>
<organism evidence="1">
    <name type="scientific">Solanum chacoense</name>
    <name type="common">Chaco potato</name>
    <dbReference type="NCBI Taxonomy" id="4108"/>
    <lineage>
        <taxon>Eukaryota</taxon>
        <taxon>Viridiplantae</taxon>
        <taxon>Streptophyta</taxon>
        <taxon>Embryophyta</taxon>
        <taxon>Tracheophyta</taxon>
        <taxon>Spermatophyta</taxon>
        <taxon>Magnoliopsida</taxon>
        <taxon>eudicotyledons</taxon>
        <taxon>Gunneridae</taxon>
        <taxon>Pentapetalae</taxon>
        <taxon>asterids</taxon>
        <taxon>lamiids</taxon>
        <taxon>Solanales</taxon>
        <taxon>Solanaceae</taxon>
        <taxon>Solanoideae</taxon>
        <taxon>Solaneae</taxon>
        <taxon>Solanum</taxon>
    </lineage>
</organism>
<proteinExistence type="predicted"/>
<reference evidence="1" key="1">
    <citation type="submission" date="2015-12" db="EMBL/GenBank/DDBJ databases">
        <title>Gene expression during late stages of embryo sac development: a critical building block for successful pollen-pistil interactions.</title>
        <authorList>
            <person name="Liu Y."/>
            <person name="Joly V."/>
            <person name="Sabar M."/>
            <person name="Matton D.P."/>
        </authorList>
    </citation>
    <scope>NUCLEOTIDE SEQUENCE</scope>
</reference>
<protein>
    <submittedName>
        <fullName evidence="1">Putative ovule protein</fullName>
    </submittedName>
</protein>
<accession>A0A0V0GEP1</accession>
<evidence type="ECO:0000313" key="1">
    <source>
        <dbReference type="EMBL" id="JAP06408.1"/>
    </source>
</evidence>
<sequence length="71" mass="8209">MLGGGWIGELGFGGDCEESTSKKRCVWCKVLYSYWMRKVEKTWMFNASLTFFSNEKELCGSINDKDDPIRE</sequence>
<name>A0A0V0GEP1_SOLCH</name>
<feature type="non-terminal residue" evidence="1">
    <location>
        <position position="71"/>
    </location>
</feature>